<dbReference type="EMBL" id="SWLB01000026">
    <property type="protein sequence ID" value="KAF3321538.1"/>
    <property type="molecule type" value="Genomic_DNA"/>
</dbReference>
<evidence type="ECO:0008006" key="3">
    <source>
        <dbReference type="Google" id="ProtNLM"/>
    </source>
</evidence>
<evidence type="ECO:0000313" key="2">
    <source>
        <dbReference type="Proteomes" id="UP000623129"/>
    </source>
</evidence>
<name>A0A833VFG5_9POAL</name>
<evidence type="ECO:0000313" key="1">
    <source>
        <dbReference type="EMBL" id="KAF3321538.1"/>
    </source>
</evidence>
<organism evidence="1 2">
    <name type="scientific">Carex littledalei</name>
    <dbReference type="NCBI Taxonomy" id="544730"/>
    <lineage>
        <taxon>Eukaryota</taxon>
        <taxon>Viridiplantae</taxon>
        <taxon>Streptophyta</taxon>
        <taxon>Embryophyta</taxon>
        <taxon>Tracheophyta</taxon>
        <taxon>Spermatophyta</taxon>
        <taxon>Magnoliopsida</taxon>
        <taxon>Liliopsida</taxon>
        <taxon>Poales</taxon>
        <taxon>Cyperaceae</taxon>
        <taxon>Cyperoideae</taxon>
        <taxon>Cariceae</taxon>
        <taxon>Carex</taxon>
        <taxon>Carex subgen. Euthyceras</taxon>
    </lineage>
</organism>
<accession>A0A833VFG5</accession>
<keyword evidence="2" id="KW-1185">Reference proteome</keyword>
<dbReference type="OrthoDB" id="1909326at2759"/>
<reference evidence="1" key="1">
    <citation type="submission" date="2020-01" db="EMBL/GenBank/DDBJ databases">
        <title>Genome sequence of Kobresia littledalei, the first chromosome-level genome in the family Cyperaceae.</title>
        <authorList>
            <person name="Qu G."/>
        </authorList>
    </citation>
    <scope>NUCLEOTIDE SEQUENCE</scope>
    <source>
        <strain evidence="1">C.B.Clarke</strain>
        <tissue evidence="1">Leaf</tissue>
    </source>
</reference>
<dbReference type="PANTHER" id="PTHR34196:SF2">
    <property type="entry name" value="OS02G0697700 PROTEIN"/>
    <property type="match status" value="1"/>
</dbReference>
<gene>
    <name evidence="1" type="ORF">FCM35_KLT13754</name>
</gene>
<protein>
    <recommendedName>
        <fullName evidence="3">Cystic fibrosis transmembrane conductance regulator</fullName>
    </recommendedName>
</protein>
<sequence>MVGIFARLSGGGSAHRRTKSALEVGETLVPNSEAGGSAPTIEASSHGIGQALDFKPVEHPVEPLNHDQPVKCPLPEPSILNDGRIWKERMSSVGSRVRTDLPVVREESPLEPDAGGSRPKPVVTRRAMLPSMSAPEHSFVALLEECGDLSIENSNISD</sequence>
<dbReference type="AlphaFoldDB" id="A0A833VFG5"/>
<comment type="caution">
    <text evidence="1">The sequence shown here is derived from an EMBL/GenBank/DDBJ whole genome shotgun (WGS) entry which is preliminary data.</text>
</comment>
<proteinExistence type="predicted"/>
<dbReference type="PANTHER" id="PTHR34196">
    <property type="entry name" value="OS02G0697700 PROTEIN"/>
    <property type="match status" value="1"/>
</dbReference>
<dbReference type="Proteomes" id="UP000623129">
    <property type="component" value="Unassembled WGS sequence"/>
</dbReference>